<dbReference type="InterPro" id="IPR036052">
    <property type="entry name" value="TrpB-like_PALP_sf"/>
</dbReference>
<dbReference type="Gene3D" id="3.40.50.1100">
    <property type="match status" value="2"/>
</dbReference>
<dbReference type="Pfam" id="PF00583">
    <property type="entry name" value="Acetyltransf_1"/>
    <property type="match status" value="1"/>
</dbReference>
<feature type="domain" description="N-acetyltransferase" evidence="3">
    <location>
        <begin position="387"/>
        <end position="544"/>
    </location>
</feature>
<dbReference type="CDD" id="cd01561">
    <property type="entry name" value="CBS_like"/>
    <property type="match status" value="1"/>
</dbReference>
<dbReference type="SUPFAM" id="SSF55729">
    <property type="entry name" value="Acyl-CoA N-acyltransferases (Nat)"/>
    <property type="match status" value="1"/>
</dbReference>
<comment type="cofactor">
    <cofactor evidence="1">
        <name>pyridoxal 5'-phosphate</name>
        <dbReference type="ChEBI" id="CHEBI:597326"/>
    </cofactor>
</comment>
<keyword evidence="4" id="KW-0614">Plasmid</keyword>
<sequence length="547" mass="59660">MTNRTIMRNLEDFENPRIVRLSDDLYGASFFLMKLLPARFILEQAVSQGLLKPGATICESSSGTFGLALAMLAVQYDYNLILISDWAIDRHLKSRLVELGAHVEIVNDPAPQGGLQQARLNRLAQYLREIPGSFWPSQYSNTGNPLAYGKFAELLIKKLGKIDCLVGPVGSGGSMSGTTKFLRALFPELHAIGVDMPNSVLFGQPSGDLGDLSGLGGEIVPSNVAHQQFDEVHWLTPAEVFHGTRQLHREHGLFMGPTSGAAYRVADWWSRKNRGKNVVAIFPDEGHRYVGTIYNYEVDWLSSLSVSSAQVRDEPVAVNAPTEVLSGWSCYAWGRRTLDDVLSGVIREAPPGLVSRPQKSKNSHAAPAASEEPFCNAPIPPIVAADARLVALSHLDSTTVAHLALDADQCQYVDPLYVVFSELSNSPNPDFGHPFAIAVHDEIVGFFVLREKAAMPDWAGPDAITMHSLRVGRSYQGNGYGKAATELAVSWIASNRPSVERLMLGVNARNAIAKSMYLVSGFRDTGSTYCGPIGIAHILEYVITSER</sequence>
<protein>
    <submittedName>
        <fullName evidence="4">Pyridoxal-5'-phosphate-dependent protein beta subunit</fullName>
    </submittedName>
</protein>
<dbReference type="GO" id="GO:1901605">
    <property type="term" value="P:alpha-amino acid metabolic process"/>
    <property type="evidence" value="ECO:0007669"/>
    <property type="project" value="UniProtKB-ARBA"/>
</dbReference>
<dbReference type="InterPro" id="IPR001926">
    <property type="entry name" value="TrpB-like_PALP"/>
</dbReference>
<dbReference type="KEGG" id="bph:Bphy_7479"/>
<dbReference type="eggNOG" id="COG0031">
    <property type="taxonomic scope" value="Bacteria"/>
</dbReference>
<proteinExistence type="predicted"/>
<dbReference type="Gene3D" id="3.40.630.30">
    <property type="match status" value="1"/>
</dbReference>
<keyword evidence="2" id="KW-0663">Pyridoxal phosphate</keyword>
<dbReference type="Proteomes" id="UP000001192">
    <property type="component" value="Plasmid pBPHY02"/>
</dbReference>
<evidence type="ECO:0000256" key="2">
    <source>
        <dbReference type="ARBA" id="ARBA00022898"/>
    </source>
</evidence>
<accession>B2JXS0</accession>
<keyword evidence="5" id="KW-1185">Reference proteome</keyword>
<name>B2JXS0_PARP8</name>
<dbReference type="HOGENOM" id="CLU_497554_0_0_4"/>
<dbReference type="InterPro" id="IPR050214">
    <property type="entry name" value="Cys_Synth/Cystath_Beta-Synth"/>
</dbReference>
<evidence type="ECO:0000313" key="5">
    <source>
        <dbReference type="Proteomes" id="UP000001192"/>
    </source>
</evidence>
<dbReference type="GO" id="GO:0016747">
    <property type="term" value="F:acyltransferase activity, transferring groups other than amino-acyl groups"/>
    <property type="evidence" value="ECO:0007669"/>
    <property type="project" value="InterPro"/>
</dbReference>
<dbReference type="PANTHER" id="PTHR10314">
    <property type="entry name" value="CYSTATHIONINE BETA-SYNTHASE"/>
    <property type="match status" value="1"/>
</dbReference>
<dbReference type="EMBL" id="CP001046">
    <property type="protein sequence ID" value="ACC76428.1"/>
    <property type="molecule type" value="Genomic_DNA"/>
</dbReference>
<geneLocation type="plasmid" evidence="4 5">
    <name>pBPHY02</name>
</geneLocation>
<dbReference type="SUPFAM" id="SSF53686">
    <property type="entry name" value="Tryptophan synthase beta subunit-like PLP-dependent enzymes"/>
    <property type="match status" value="1"/>
</dbReference>
<organism evidence="4 5">
    <name type="scientific">Paraburkholderia phymatum (strain DSM 17167 / CIP 108236 / LMG 21445 / STM815)</name>
    <name type="common">Burkholderia phymatum</name>
    <dbReference type="NCBI Taxonomy" id="391038"/>
    <lineage>
        <taxon>Bacteria</taxon>
        <taxon>Pseudomonadati</taxon>
        <taxon>Pseudomonadota</taxon>
        <taxon>Betaproteobacteria</taxon>
        <taxon>Burkholderiales</taxon>
        <taxon>Burkholderiaceae</taxon>
        <taxon>Paraburkholderia</taxon>
    </lineage>
</organism>
<dbReference type="AlphaFoldDB" id="B2JXS0"/>
<dbReference type="InterPro" id="IPR000182">
    <property type="entry name" value="GNAT_dom"/>
</dbReference>
<evidence type="ECO:0000313" key="4">
    <source>
        <dbReference type="EMBL" id="ACC76428.1"/>
    </source>
</evidence>
<dbReference type="InterPro" id="IPR016181">
    <property type="entry name" value="Acyl_CoA_acyltransferase"/>
</dbReference>
<evidence type="ECO:0000256" key="1">
    <source>
        <dbReference type="ARBA" id="ARBA00001933"/>
    </source>
</evidence>
<evidence type="ECO:0000259" key="3">
    <source>
        <dbReference type="PROSITE" id="PS51186"/>
    </source>
</evidence>
<gene>
    <name evidence="4" type="ordered locus">Bphy_7479</name>
</gene>
<dbReference type="CDD" id="cd04301">
    <property type="entry name" value="NAT_SF"/>
    <property type="match status" value="1"/>
</dbReference>
<reference evidence="5" key="1">
    <citation type="journal article" date="2014" name="Stand. Genomic Sci.">
        <title>Complete genome sequence of Burkholderia phymatum STM815(T), a broad host range and efficient nitrogen-fixing symbiont of Mimosa species.</title>
        <authorList>
            <person name="Moulin L."/>
            <person name="Klonowska A."/>
            <person name="Caroline B."/>
            <person name="Booth K."/>
            <person name="Vriezen J.A."/>
            <person name="Melkonian R."/>
            <person name="James E.K."/>
            <person name="Young J.P."/>
            <person name="Bena G."/>
            <person name="Hauser L."/>
            <person name="Land M."/>
            <person name="Kyrpides N."/>
            <person name="Bruce D."/>
            <person name="Chain P."/>
            <person name="Copeland A."/>
            <person name="Pitluck S."/>
            <person name="Woyke T."/>
            <person name="Lizotte-Waniewski M."/>
            <person name="Bristow J."/>
            <person name="Riley M."/>
        </authorList>
    </citation>
    <scope>NUCLEOTIDE SEQUENCE [LARGE SCALE GENOMIC DNA]</scope>
    <source>
        <strain evidence="5">DSM 17167 / CIP 108236 / LMG 21445 / STM815</strain>
        <plasmid evidence="5">Plasmid pBPHY02</plasmid>
    </source>
</reference>
<dbReference type="Pfam" id="PF00291">
    <property type="entry name" value="PALP"/>
    <property type="match status" value="1"/>
</dbReference>
<dbReference type="PROSITE" id="PS51186">
    <property type="entry name" value="GNAT"/>
    <property type="match status" value="1"/>
</dbReference>